<dbReference type="Gene3D" id="1.25.40.10">
    <property type="entry name" value="Tetratricopeptide repeat domain"/>
    <property type="match status" value="1"/>
</dbReference>
<proteinExistence type="predicted"/>
<dbReference type="InterPro" id="IPR011990">
    <property type="entry name" value="TPR-like_helical_dom_sf"/>
</dbReference>
<dbReference type="AlphaFoldDB" id="A0A9I9E7X2"/>
<reference evidence="1" key="1">
    <citation type="submission" date="2023-03" db="UniProtKB">
        <authorList>
            <consortium name="EnsemblPlants"/>
        </authorList>
    </citation>
    <scope>IDENTIFICATION</scope>
</reference>
<protein>
    <recommendedName>
        <fullName evidence="2">Pentatricopeptide repeat-containing protein</fullName>
    </recommendedName>
</protein>
<sequence>MEANNIQVDSIACSALMKAFNRGNQASNVLILAEIMKEKGIPFNDANFFEMLSACSILQDWRKATDLINLMEPSFHLVSLGTINHLL</sequence>
<name>A0A9I9E7X2_CUCME</name>
<dbReference type="EnsemblPlants" id="MELO3C030027.2.1">
    <property type="protein sequence ID" value="MELO3C030027.2.1"/>
    <property type="gene ID" value="MELO3C030027.2"/>
</dbReference>
<dbReference type="Gramene" id="MELO3C030027.2.1">
    <property type="protein sequence ID" value="MELO3C030027.2.1"/>
    <property type="gene ID" value="MELO3C030027.2"/>
</dbReference>
<accession>A0A9I9E7X2</accession>
<organism evidence="1">
    <name type="scientific">Cucumis melo</name>
    <name type="common">Muskmelon</name>
    <dbReference type="NCBI Taxonomy" id="3656"/>
    <lineage>
        <taxon>Eukaryota</taxon>
        <taxon>Viridiplantae</taxon>
        <taxon>Streptophyta</taxon>
        <taxon>Embryophyta</taxon>
        <taxon>Tracheophyta</taxon>
        <taxon>Spermatophyta</taxon>
        <taxon>Magnoliopsida</taxon>
        <taxon>eudicotyledons</taxon>
        <taxon>Gunneridae</taxon>
        <taxon>Pentapetalae</taxon>
        <taxon>rosids</taxon>
        <taxon>fabids</taxon>
        <taxon>Cucurbitales</taxon>
        <taxon>Cucurbitaceae</taxon>
        <taxon>Benincaseae</taxon>
        <taxon>Cucumis</taxon>
    </lineage>
</organism>
<evidence type="ECO:0008006" key="2">
    <source>
        <dbReference type="Google" id="ProtNLM"/>
    </source>
</evidence>
<evidence type="ECO:0000313" key="1">
    <source>
        <dbReference type="EnsemblPlants" id="MELO3C030027.2.1"/>
    </source>
</evidence>